<keyword evidence="10" id="KW-1015">Disulfide bond</keyword>
<dbReference type="STRING" id="407821.A0A087TSP6"/>
<evidence type="ECO:0000256" key="13">
    <source>
        <dbReference type="ARBA" id="ARBA00033313"/>
    </source>
</evidence>
<protein>
    <recommendedName>
        <fullName evidence="5">RNA demethylase ALKBH5</fullName>
        <ecNumber evidence="4">1.14.11.53</ecNumber>
    </recommendedName>
    <alternativeName>
        <fullName evidence="12">Alkylated DNA repair protein alkB homolog 5</fullName>
    </alternativeName>
    <alternativeName>
        <fullName evidence="13">Alpha-ketoglutarate-dependent dioxygenase alkB homolog 5</fullName>
    </alternativeName>
</protein>
<evidence type="ECO:0000256" key="4">
    <source>
        <dbReference type="ARBA" id="ARBA00012931"/>
    </source>
</evidence>
<dbReference type="SUPFAM" id="SSF51197">
    <property type="entry name" value="Clavaminate synthase-like"/>
    <property type="match status" value="1"/>
</dbReference>
<comment type="similarity">
    <text evidence="3">Belongs to the alkB family.</text>
</comment>
<dbReference type="EMBL" id="KK116566">
    <property type="protein sequence ID" value="KFM68135.1"/>
    <property type="molecule type" value="Genomic_DNA"/>
</dbReference>
<dbReference type="GO" id="GO:0046872">
    <property type="term" value="F:metal ion binding"/>
    <property type="evidence" value="ECO:0007669"/>
    <property type="project" value="UniProtKB-KW"/>
</dbReference>
<comment type="cofactor">
    <cofactor evidence="1">
        <name>Fe(2+)</name>
        <dbReference type="ChEBI" id="CHEBI:29033"/>
    </cofactor>
</comment>
<dbReference type="GO" id="GO:0006406">
    <property type="term" value="P:mRNA export from nucleus"/>
    <property type="evidence" value="ECO:0007669"/>
    <property type="project" value="TreeGrafter"/>
</dbReference>
<proteinExistence type="inferred from homology"/>
<evidence type="ECO:0000256" key="6">
    <source>
        <dbReference type="ARBA" id="ARBA00022723"/>
    </source>
</evidence>
<feature type="region of interest" description="Disordered" evidence="15">
    <location>
        <begin position="316"/>
        <end position="351"/>
    </location>
</feature>
<keyword evidence="8" id="KW-0560">Oxidoreductase</keyword>
<evidence type="ECO:0000313" key="17">
    <source>
        <dbReference type="Proteomes" id="UP000054359"/>
    </source>
</evidence>
<name>A0A087TSP6_STEMI</name>
<dbReference type="InterPro" id="IPR037151">
    <property type="entry name" value="AlkB-like_sf"/>
</dbReference>
<dbReference type="OrthoDB" id="271595at2759"/>
<accession>A0A087TSP6</accession>
<dbReference type="PANTHER" id="PTHR32074:SF2">
    <property type="entry name" value="RNA DEMETHYLASE ALKBH5"/>
    <property type="match status" value="1"/>
</dbReference>
<evidence type="ECO:0000256" key="7">
    <source>
        <dbReference type="ARBA" id="ARBA00022964"/>
    </source>
</evidence>
<evidence type="ECO:0000256" key="10">
    <source>
        <dbReference type="ARBA" id="ARBA00023157"/>
    </source>
</evidence>
<dbReference type="GO" id="GO:0006397">
    <property type="term" value="P:mRNA processing"/>
    <property type="evidence" value="ECO:0007669"/>
    <property type="project" value="InterPro"/>
</dbReference>
<keyword evidence="9" id="KW-0408">Iron</keyword>
<keyword evidence="6" id="KW-0479">Metal-binding</keyword>
<dbReference type="InterPro" id="IPR032860">
    <property type="entry name" value="ALKBH5"/>
</dbReference>
<dbReference type="Proteomes" id="UP000054359">
    <property type="component" value="Unassembled WGS sequence"/>
</dbReference>
<dbReference type="OMA" id="DPAHIFD"/>
<evidence type="ECO:0000256" key="15">
    <source>
        <dbReference type="SAM" id="MobiDB-lite"/>
    </source>
</evidence>
<keyword evidence="7 16" id="KW-0223">Dioxygenase</keyword>
<organism evidence="16 17">
    <name type="scientific">Stegodyphus mimosarum</name>
    <name type="common">African social velvet spider</name>
    <dbReference type="NCBI Taxonomy" id="407821"/>
    <lineage>
        <taxon>Eukaryota</taxon>
        <taxon>Metazoa</taxon>
        <taxon>Ecdysozoa</taxon>
        <taxon>Arthropoda</taxon>
        <taxon>Chelicerata</taxon>
        <taxon>Arachnida</taxon>
        <taxon>Araneae</taxon>
        <taxon>Araneomorphae</taxon>
        <taxon>Entelegynae</taxon>
        <taxon>Eresoidea</taxon>
        <taxon>Eresidae</taxon>
        <taxon>Stegodyphus</taxon>
    </lineage>
</organism>
<keyword evidence="11" id="KW-0539">Nucleus</keyword>
<comment type="subcellular location">
    <subcellularLocation>
        <location evidence="2">Nucleus speckle</location>
    </subcellularLocation>
</comment>
<dbReference type="GO" id="GO:1990931">
    <property type="term" value="F:mRNA N6-methyladenosine dioxygenase activity"/>
    <property type="evidence" value="ECO:0007669"/>
    <property type="project" value="UniProtKB-EC"/>
</dbReference>
<keyword evidence="17" id="KW-1185">Reference proteome</keyword>
<comment type="catalytic activity">
    <reaction evidence="14">
        <text>an N(6)-methyladenosine in mRNA + 2-oxoglutarate + O2 = an adenosine in mRNA + formaldehyde + succinate + CO2</text>
        <dbReference type="Rhea" id="RHEA:49520"/>
        <dbReference type="Rhea" id="RHEA-COMP:12414"/>
        <dbReference type="Rhea" id="RHEA-COMP:12417"/>
        <dbReference type="ChEBI" id="CHEBI:15379"/>
        <dbReference type="ChEBI" id="CHEBI:16526"/>
        <dbReference type="ChEBI" id="CHEBI:16810"/>
        <dbReference type="ChEBI" id="CHEBI:16842"/>
        <dbReference type="ChEBI" id="CHEBI:30031"/>
        <dbReference type="ChEBI" id="CHEBI:74411"/>
        <dbReference type="ChEBI" id="CHEBI:74449"/>
        <dbReference type="EC" id="1.14.11.53"/>
    </reaction>
    <physiologicalReaction direction="left-to-right" evidence="14">
        <dbReference type="Rhea" id="RHEA:49521"/>
    </physiologicalReaction>
</comment>
<evidence type="ECO:0000256" key="12">
    <source>
        <dbReference type="ARBA" id="ARBA00030726"/>
    </source>
</evidence>
<evidence type="ECO:0000256" key="1">
    <source>
        <dbReference type="ARBA" id="ARBA00001954"/>
    </source>
</evidence>
<evidence type="ECO:0000313" key="16">
    <source>
        <dbReference type="EMBL" id="KFM68135.1"/>
    </source>
</evidence>
<dbReference type="EC" id="1.14.11.53" evidence="4"/>
<dbReference type="Gene3D" id="2.60.120.590">
    <property type="entry name" value="Alpha-ketoglutarate-dependent dioxygenase AlkB-like"/>
    <property type="match status" value="1"/>
</dbReference>
<evidence type="ECO:0000256" key="2">
    <source>
        <dbReference type="ARBA" id="ARBA00004324"/>
    </source>
</evidence>
<sequence length="351" mass="40402">MAAEYGDLRRKLQLTQDTNCNNTRNAMKEKQIERRSYYDRETDSYLDTLRKLHEGIQQRRLFSDEESKAIEDKIDEVVAIGEKGLYKKYTVDRAPLRNKYFFGEGYTYGSQLLRKGPGMEKLYPRGEVDEIPSWVHDLVIKPLVKAKVVSEGFINSVAINDYQPGGCIVSHIDPAHIFDRPIISVSFMSDSALSFGCKFSFKPIRVTDPVLCLPVCRGCVTILSGYAADNITHCIRPQDVKKRRAVIILRRVLPDAPRLSTAELSLISQPKVINVPSPYDFIDEVFDRKKKWKHNFDYNPLRSTINAQKRKLQSSVSWASNTLKNGHEEVEEPRKKSLRKDEEEKRDESNR</sequence>
<dbReference type="PANTHER" id="PTHR32074">
    <property type="entry name" value="RNA DEMETHYLASE ALKBH5"/>
    <property type="match status" value="1"/>
</dbReference>
<reference evidence="16 17" key="1">
    <citation type="submission" date="2013-11" db="EMBL/GenBank/DDBJ databases">
        <title>Genome sequencing of Stegodyphus mimosarum.</title>
        <authorList>
            <person name="Bechsgaard J."/>
        </authorList>
    </citation>
    <scope>NUCLEOTIDE SEQUENCE [LARGE SCALE GENOMIC DNA]</scope>
</reference>
<dbReference type="FunFam" id="2.60.120.590:FF:000002">
    <property type="entry name" value="RNA demethylase ALKBH5"/>
    <property type="match status" value="1"/>
</dbReference>
<feature type="non-terminal residue" evidence="16">
    <location>
        <position position="351"/>
    </location>
</feature>
<dbReference type="GO" id="GO:0016607">
    <property type="term" value="C:nuclear speck"/>
    <property type="evidence" value="ECO:0007669"/>
    <property type="project" value="UniProtKB-SubCell"/>
</dbReference>
<evidence type="ECO:0000256" key="14">
    <source>
        <dbReference type="ARBA" id="ARBA00047565"/>
    </source>
</evidence>
<gene>
    <name evidence="16" type="ORF">X975_05604</name>
</gene>
<feature type="compositionally biased region" description="Basic and acidic residues" evidence="15">
    <location>
        <begin position="325"/>
        <end position="351"/>
    </location>
</feature>
<evidence type="ECO:0000256" key="9">
    <source>
        <dbReference type="ARBA" id="ARBA00023004"/>
    </source>
</evidence>
<dbReference type="AlphaFoldDB" id="A0A087TSP6"/>
<evidence type="ECO:0000256" key="5">
    <source>
        <dbReference type="ARBA" id="ARBA00018485"/>
    </source>
</evidence>
<evidence type="ECO:0000256" key="3">
    <source>
        <dbReference type="ARBA" id="ARBA00007879"/>
    </source>
</evidence>
<evidence type="ECO:0000256" key="8">
    <source>
        <dbReference type="ARBA" id="ARBA00023002"/>
    </source>
</evidence>
<evidence type="ECO:0000256" key="11">
    <source>
        <dbReference type="ARBA" id="ARBA00023242"/>
    </source>
</evidence>